<protein>
    <submittedName>
        <fullName evidence="2">DUF4811 domain-containing protein</fullName>
    </submittedName>
</protein>
<evidence type="ECO:0000256" key="1">
    <source>
        <dbReference type="SAM" id="Phobius"/>
    </source>
</evidence>
<dbReference type="RefSeq" id="WP_203636961.1">
    <property type="nucleotide sequence ID" value="NZ_BOLS01000003.1"/>
</dbReference>
<feature type="transmembrane region" description="Helical" evidence="1">
    <location>
        <begin position="30"/>
        <end position="49"/>
    </location>
</feature>
<keyword evidence="1" id="KW-1133">Transmembrane helix</keyword>
<name>A0ABW4CGG5_9LACO</name>
<reference evidence="3" key="1">
    <citation type="journal article" date="2019" name="Int. J. Syst. Evol. Microbiol.">
        <title>The Global Catalogue of Microorganisms (GCM) 10K type strain sequencing project: providing services to taxonomists for standard genome sequencing and annotation.</title>
        <authorList>
            <consortium name="The Broad Institute Genomics Platform"/>
            <consortium name="The Broad Institute Genome Sequencing Center for Infectious Disease"/>
            <person name="Wu L."/>
            <person name="Ma J."/>
        </authorList>
    </citation>
    <scope>NUCLEOTIDE SEQUENCE [LARGE SCALE GENOMIC DNA]</scope>
    <source>
        <strain evidence="3">CCM 8980</strain>
    </source>
</reference>
<keyword evidence="3" id="KW-1185">Reference proteome</keyword>
<organism evidence="2 3">
    <name type="scientific">Lacticaseibacillus mingshuiensis</name>
    <dbReference type="NCBI Taxonomy" id="2799574"/>
    <lineage>
        <taxon>Bacteria</taxon>
        <taxon>Bacillati</taxon>
        <taxon>Bacillota</taxon>
        <taxon>Bacilli</taxon>
        <taxon>Lactobacillales</taxon>
        <taxon>Lactobacillaceae</taxon>
        <taxon>Lacticaseibacillus</taxon>
    </lineage>
</organism>
<dbReference type="InterPro" id="IPR032083">
    <property type="entry name" value="DUF4811"/>
</dbReference>
<accession>A0ABW4CGG5</accession>
<evidence type="ECO:0000313" key="3">
    <source>
        <dbReference type="Proteomes" id="UP001597196"/>
    </source>
</evidence>
<keyword evidence="1" id="KW-0472">Membrane</keyword>
<comment type="caution">
    <text evidence="2">The sequence shown here is derived from an EMBL/GenBank/DDBJ whole genome shotgun (WGS) entry which is preliminary data.</text>
</comment>
<proteinExistence type="predicted"/>
<sequence length="166" mass="17987">MILAILSVSALCFFLFAVLSQRGVLRRIMMVVFGALIILSAAGIAANDVNHFGMVQKTTLTTAPLVGAKQEKVLLAQPLGTAGKENAYLYRTNPLSTKVLVAKPGLHATTAVVDGQKAQVRRSVTRWRYSGTWSAFLFCWSGQENSIASTDVTFVLPSDWQVVNAK</sequence>
<gene>
    <name evidence="2" type="ORF">ACFQ4P_02245</name>
</gene>
<evidence type="ECO:0000313" key="2">
    <source>
        <dbReference type="EMBL" id="MFD1429069.1"/>
    </source>
</evidence>
<keyword evidence="1" id="KW-0812">Transmembrane</keyword>
<dbReference type="Proteomes" id="UP001597196">
    <property type="component" value="Unassembled WGS sequence"/>
</dbReference>
<dbReference type="EMBL" id="JBHTOC010000002">
    <property type="protein sequence ID" value="MFD1429069.1"/>
    <property type="molecule type" value="Genomic_DNA"/>
</dbReference>
<dbReference type="Pfam" id="PF16069">
    <property type="entry name" value="DUF4811"/>
    <property type="match status" value="1"/>
</dbReference>